<keyword evidence="2" id="KW-1185">Reference proteome</keyword>
<keyword evidence="1" id="KW-0548">Nucleotidyltransferase</keyword>
<dbReference type="EMBL" id="BPLR01012276">
    <property type="protein sequence ID" value="GIY52690.1"/>
    <property type="molecule type" value="Genomic_DNA"/>
</dbReference>
<keyword evidence="1" id="KW-0695">RNA-directed DNA polymerase</keyword>
<dbReference type="AlphaFoldDB" id="A0AAV4U4L7"/>
<proteinExistence type="predicted"/>
<organism evidence="1 2">
    <name type="scientific">Caerostris extrusa</name>
    <name type="common">Bark spider</name>
    <name type="synonym">Caerostris bankana</name>
    <dbReference type="NCBI Taxonomy" id="172846"/>
    <lineage>
        <taxon>Eukaryota</taxon>
        <taxon>Metazoa</taxon>
        <taxon>Ecdysozoa</taxon>
        <taxon>Arthropoda</taxon>
        <taxon>Chelicerata</taxon>
        <taxon>Arachnida</taxon>
        <taxon>Araneae</taxon>
        <taxon>Araneomorphae</taxon>
        <taxon>Entelegynae</taxon>
        <taxon>Araneoidea</taxon>
        <taxon>Araneidae</taxon>
        <taxon>Caerostris</taxon>
    </lineage>
</organism>
<keyword evidence="1" id="KW-0808">Transferase</keyword>
<reference evidence="1 2" key="1">
    <citation type="submission" date="2021-06" db="EMBL/GenBank/DDBJ databases">
        <title>Caerostris extrusa draft genome.</title>
        <authorList>
            <person name="Kono N."/>
            <person name="Arakawa K."/>
        </authorList>
    </citation>
    <scope>NUCLEOTIDE SEQUENCE [LARGE SCALE GENOMIC DNA]</scope>
</reference>
<dbReference type="GO" id="GO:0003964">
    <property type="term" value="F:RNA-directed DNA polymerase activity"/>
    <property type="evidence" value="ECO:0007669"/>
    <property type="project" value="UniProtKB-KW"/>
</dbReference>
<gene>
    <name evidence="1" type="primary">AVEN_189400_1</name>
    <name evidence="1" type="ORF">CEXT_314471</name>
</gene>
<dbReference type="Proteomes" id="UP001054945">
    <property type="component" value="Unassembled WGS sequence"/>
</dbReference>
<sequence>MGKFLPVSFLMCRLSLSNKNYELKRGAEELEKESRTKNVPNELKAEILLNILGEKANNLIVYLSEEDLCNYDKLKIIAPKDFQPTLQDCLDGFRRAQKLLQFESNSPKEHLLFERN</sequence>
<evidence type="ECO:0000313" key="1">
    <source>
        <dbReference type="EMBL" id="GIY52690.1"/>
    </source>
</evidence>
<accession>A0AAV4U4L7</accession>
<comment type="caution">
    <text evidence="1">The sequence shown here is derived from an EMBL/GenBank/DDBJ whole genome shotgun (WGS) entry which is preliminary data.</text>
</comment>
<protein>
    <submittedName>
        <fullName evidence="1">Reverse transcriptase</fullName>
    </submittedName>
</protein>
<name>A0AAV4U4L7_CAEEX</name>
<evidence type="ECO:0000313" key="2">
    <source>
        <dbReference type="Proteomes" id="UP001054945"/>
    </source>
</evidence>